<name>A0A6V7NJX4_ANACO</name>
<dbReference type="AlphaFoldDB" id="A0A6V7NJX4"/>
<reference evidence="1" key="1">
    <citation type="submission" date="2020-07" db="EMBL/GenBank/DDBJ databases">
        <authorList>
            <person name="Lin J."/>
        </authorList>
    </citation>
    <scope>NUCLEOTIDE SEQUENCE</scope>
</reference>
<accession>A0A6V7NJX4</accession>
<proteinExistence type="predicted"/>
<gene>
    <name evidence="1" type="ORF">CB5_LOCUS1885</name>
</gene>
<evidence type="ECO:0000313" key="1">
    <source>
        <dbReference type="EMBL" id="CAD1818674.1"/>
    </source>
</evidence>
<organism evidence="1">
    <name type="scientific">Ananas comosus var. bracteatus</name>
    <name type="common">red pineapple</name>
    <dbReference type="NCBI Taxonomy" id="296719"/>
    <lineage>
        <taxon>Eukaryota</taxon>
        <taxon>Viridiplantae</taxon>
        <taxon>Streptophyta</taxon>
        <taxon>Embryophyta</taxon>
        <taxon>Tracheophyta</taxon>
        <taxon>Spermatophyta</taxon>
        <taxon>Magnoliopsida</taxon>
        <taxon>Liliopsida</taxon>
        <taxon>Poales</taxon>
        <taxon>Bromeliaceae</taxon>
        <taxon>Bromelioideae</taxon>
        <taxon>Ananas</taxon>
    </lineage>
</organism>
<dbReference type="EMBL" id="LR862139">
    <property type="protein sequence ID" value="CAD1818674.1"/>
    <property type="molecule type" value="Genomic_DNA"/>
</dbReference>
<sequence length="185" mass="20688">MKENLSKISIEKLCEVVGVPCTVPSTSFCCNRRAATFSSIDHKGCRSHLDSSVRSWELFVSAPELYLCCKQILTKELEAVGLRLNKRPPQAILQTHSSLKCSDEENALLDTYASIKSNLGDLQTVSWFQFVPFESDANALSEKRVKDFSVLGPTPLLVHRIHLKARTTPVRKSNSGCFFRVVTLQ</sequence>
<protein>
    <submittedName>
        <fullName evidence="1">Uncharacterized protein</fullName>
    </submittedName>
</protein>